<evidence type="ECO:0000256" key="2">
    <source>
        <dbReference type="SAM" id="SignalP"/>
    </source>
</evidence>
<comment type="caution">
    <text evidence="3">The sequence shown here is derived from an EMBL/GenBank/DDBJ whole genome shotgun (WGS) entry which is preliminary data.</text>
</comment>
<dbReference type="EMBL" id="CAUJNA010003649">
    <property type="protein sequence ID" value="CAJ1406878.1"/>
    <property type="molecule type" value="Genomic_DNA"/>
</dbReference>
<keyword evidence="4" id="KW-1185">Reference proteome</keyword>
<dbReference type="AlphaFoldDB" id="A0AA36JIJ2"/>
<protein>
    <submittedName>
        <fullName evidence="3">Uncharacterized protein</fullName>
    </submittedName>
</protein>
<feature type="chain" id="PRO_5041630209" evidence="2">
    <location>
        <begin position="20"/>
        <end position="99"/>
    </location>
</feature>
<reference evidence="3" key="1">
    <citation type="submission" date="2023-08" db="EMBL/GenBank/DDBJ databases">
        <authorList>
            <person name="Chen Y."/>
            <person name="Shah S."/>
            <person name="Dougan E. K."/>
            <person name="Thang M."/>
            <person name="Chan C."/>
        </authorList>
    </citation>
    <scope>NUCLEOTIDE SEQUENCE</scope>
</reference>
<dbReference type="EMBL" id="CAUJNA010003649">
    <property type="protein sequence ID" value="CAJ1406877.1"/>
    <property type="molecule type" value="Genomic_DNA"/>
</dbReference>
<sequence length="99" mass="9740">MARSSTLMTLCVAIAACLALRCSMAFLSAPAPQAQLRGTPLEIAASAAVPAALLTPTAAMAADGEGMPSVVLGVGILCMLAAFSAVSSVISATVTSELD</sequence>
<keyword evidence="2" id="KW-0732">Signal</keyword>
<dbReference type="Proteomes" id="UP001178507">
    <property type="component" value="Unassembled WGS sequence"/>
</dbReference>
<proteinExistence type="predicted"/>
<accession>A0AA36JIJ2</accession>
<feature type="transmembrane region" description="Helical" evidence="1">
    <location>
        <begin position="69"/>
        <end position="94"/>
    </location>
</feature>
<evidence type="ECO:0000313" key="3">
    <source>
        <dbReference type="EMBL" id="CAJ1406877.1"/>
    </source>
</evidence>
<gene>
    <name evidence="3" type="ORF">EVOR1521_LOCUS28719</name>
</gene>
<evidence type="ECO:0000313" key="4">
    <source>
        <dbReference type="Proteomes" id="UP001178507"/>
    </source>
</evidence>
<keyword evidence="1" id="KW-1133">Transmembrane helix</keyword>
<evidence type="ECO:0000256" key="1">
    <source>
        <dbReference type="SAM" id="Phobius"/>
    </source>
</evidence>
<organism evidence="3 4">
    <name type="scientific">Effrenium voratum</name>
    <dbReference type="NCBI Taxonomy" id="2562239"/>
    <lineage>
        <taxon>Eukaryota</taxon>
        <taxon>Sar</taxon>
        <taxon>Alveolata</taxon>
        <taxon>Dinophyceae</taxon>
        <taxon>Suessiales</taxon>
        <taxon>Symbiodiniaceae</taxon>
        <taxon>Effrenium</taxon>
    </lineage>
</organism>
<dbReference type="EMBL" id="CAUJNA010003649">
    <property type="protein sequence ID" value="CAJ1406876.1"/>
    <property type="molecule type" value="Genomic_DNA"/>
</dbReference>
<feature type="signal peptide" evidence="2">
    <location>
        <begin position="1"/>
        <end position="19"/>
    </location>
</feature>
<dbReference type="EMBL" id="CAUJNA010003649">
    <property type="protein sequence ID" value="CAJ1406879.1"/>
    <property type="molecule type" value="Genomic_DNA"/>
</dbReference>
<dbReference type="PROSITE" id="PS51257">
    <property type="entry name" value="PROKAR_LIPOPROTEIN"/>
    <property type="match status" value="1"/>
</dbReference>
<name>A0AA36JIJ2_9DINO</name>
<keyword evidence="1" id="KW-0472">Membrane</keyword>
<keyword evidence="1" id="KW-0812">Transmembrane</keyword>